<keyword evidence="3" id="KW-1185">Reference proteome</keyword>
<reference evidence="2" key="1">
    <citation type="journal article" date="2020" name="Stud. Mycol.">
        <title>101 Dothideomycetes genomes: a test case for predicting lifestyles and emergence of pathogens.</title>
        <authorList>
            <person name="Haridas S."/>
            <person name="Albert R."/>
            <person name="Binder M."/>
            <person name="Bloem J."/>
            <person name="Labutti K."/>
            <person name="Salamov A."/>
            <person name="Andreopoulos B."/>
            <person name="Baker S."/>
            <person name="Barry K."/>
            <person name="Bills G."/>
            <person name="Bluhm B."/>
            <person name="Cannon C."/>
            <person name="Castanera R."/>
            <person name="Culley D."/>
            <person name="Daum C."/>
            <person name="Ezra D."/>
            <person name="Gonzalez J."/>
            <person name="Henrissat B."/>
            <person name="Kuo A."/>
            <person name="Liang C."/>
            <person name="Lipzen A."/>
            <person name="Lutzoni F."/>
            <person name="Magnuson J."/>
            <person name="Mondo S."/>
            <person name="Nolan M."/>
            <person name="Ohm R."/>
            <person name="Pangilinan J."/>
            <person name="Park H.-J."/>
            <person name="Ramirez L."/>
            <person name="Alfaro M."/>
            <person name="Sun H."/>
            <person name="Tritt A."/>
            <person name="Yoshinaga Y."/>
            <person name="Zwiers L.-H."/>
            <person name="Turgeon B."/>
            <person name="Goodwin S."/>
            <person name="Spatafora J."/>
            <person name="Crous P."/>
            <person name="Grigoriev I."/>
        </authorList>
    </citation>
    <scope>NUCLEOTIDE SEQUENCE</scope>
    <source>
        <strain evidence="2">CBS 121739</strain>
    </source>
</reference>
<keyword evidence="1" id="KW-1133">Transmembrane helix</keyword>
<evidence type="ECO:0000256" key="1">
    <source>
        <dbReference type="SAM" id="Phobius"/>
    </source>
</evidence>
<sequence length="60" mass="6987">MISDRLTIYTSMLTSISKIPIHIGCICFFTYVANCVVFSSYFCSVIYFDHLHVLRYVLIQ</sequence>
<dbReference type="AlphaFoldDB" id="A0A6A6WN52"/>
<organism evidence="2 3">
    <name type="scientific">Pseudovirgaria hyperparasitica</name>
    <dbReference type="NCBI Taxonomy" id="470096"/>
    <lineage>
        <taxon>Eukaryota</taxon>
        <taxon>Fungi</taxon>
        <taxon>Dikarya</taxon>
        <taxon>Ascomycota</taxon>
        <taxon>Pezizomycotina</taxon>
        <taxon>Dothideomycetes</taxon>
        <taxon>Dothideomycetes incertae sedis</taxon>
        <taxon>Acrospermales</taxon>
        <taxon>Acrospermaceae</taxon>
        <taxon>Pseudovirgaria</taxon>
    </lineage>
</organism>
<dbReference type="RefSeq" id="XP_033606014.1">
    <property type="nucleotide sequence ID" value="XM_033741554.1"/>
</dbReference>
<evidence type="ECO:0000313" key="2">
    <source>
        <dbReference type="EMBL" id="KAF2763563.1"/>
    </source>
</evidence>
<dbReference type="EMBL" id="ML996565">
    <property type="protein sequence ID" value="KAF2763563.1"/>
    <property type="molecule type" value="Genomic_DNA"/>
</dbReference>
<protein>
    <submittedName>
        <fullName evidence="2">Uncharacterized protein</fullName>
    </submittedName>
</protein>
<name>A0A6A6WN52_9PEZI</name>
<gene>
    <name evidence="2" type="ORF">EJ05DRAFT_43084</name>
</gene>
<dbReference type="Proteomes" id="UP000799437">
    <property type="component" value="Unassembled WGS sequence"/>
</dbReference>
<accession>A0A6A6WN52</accession>
<evidence type="ECO:0000313" key="3">
    <source>
        <dbReference type="Proteomes" id="UP000799437"/>
    </source>
</evidence>
<feature type="transmembrane region" description="Helical" evidence="1">
    <location>
        <begin position="21"/>
        <end position="48"/>
    </location>
</feature>
<keyword evidence="1" id="KW-0812">Transmembrane</keyword>
<keyword evidence="1" id="KW-0472">Membrane</keyword>
<proteinExistence type="predicted"/>
<dbReference type="GeneID" id="54482608"/>